<protein>
    <submittedName>
        <fullName evidence="1">Uncharacterized protein</fullName>
    </submittedName>
</protein>
<gene>
    <name evidence="1" type="ORF">L6164_017959</name>
</gene>
<dbReference type="Proteomes" id="UP000828941">
    <property type="component" value="Chromosome 7"/>
</dbReference>
<evidence type="ECO:0000313" key="1">
    <source>
        <dbReference type="EMBL" id="KAI4333112.1"/>
    </source>
</evidence>
<dbReference type="EMBL" id="CM039432">
    <property type="protein sequence ID" value="KAI4333112.1"/>
    <property type="molecule type" value="Genomic_DNA"/>
</dbReference>
<organism evidence="1 2">
    <name type="scientific">Bauhinia variegata</name>
    <name type="common">Purple orchid tree</name>
    <name type="synonym">Phanera variegata</name>
    <dbReference type="NCBI Taxonomy" id="167791"/>
    <lineage>
        <taxon>Eukaryota</taxon>
        <taxon>Viridiplantae</taxon>
        <taxon>Streptophyta</taxon>
        <taxon>Embryophyta</taxon>
        <taxon>Tracheophyta</taxon>
        <taxon>Spermatophyta</taxon>
        <taxon>Magnoliopsida</taxon>
        <taxon>eudicotyledons</taxon>
        <taxon>Gunneridae</taxon>
        <taxon>Pentapetalae</taxon>
        <taxon>rosids</taxon>
        <taxon>fabids</taxon>
        <taxon>Fabales</taxon>
        <taxon>Fabaceae</taxon>
        <taxon>Cercidoideae</taxon>
        <taxon>Cercideae</taxon>
        <taxon>Bauhiniinae</taxon>
        <taxon>Bauhinia</taxon>
    </lineage>
</organism>
<sequence length="246" mass="28063">MEYYSDEVEHYCEAFPLDTEEEQEEETASSSEQYFNIKFEVRVTDGDCHPHGEEPDILVAGYSNPAEYFFPIIPRESLFKEQETTPLSSSESVLLNMLSQMGVPHNAQNFMAAKILACARDMVYRTHKVLSIAVQIFLTRVNEDEEQEPIFDEDEEDEAVDMDQGQDHDELVPATKASIEQLESLEVEGEEQKCAICLEDFIVGLRVTRMPCLHLYHENCIVDWLRKGNSCPLCRFMMPATTSATG</sequence>
<reference evidence="1 2" key="1">
    <citation type="journal article" date="2022" name="DNA Res.">
        <title>Chromosomal-level genome assembly of the orchid tree Bauhinia variegata (Leguminosae; Cercidoideae) supports the allotetraploid origin hypothesis of Bauhinia.</title>
        <authorList>
            <person name="Zhong Y."/>
            <person name="Chen Y."/>
            <person name="Zheng D."/>
            <person name="Pang J."/>
            <person name="Liu Y."/>
            <person name="Luo S."/>
            <person name="Meng S."/>
            <person name="Qian L."/>
            <person name="Wei D."/>
            <person name="Dai S."/>
            <person name="Zhou R."/>
        </authorList>
    </citation>
    <scope>NUCLEOTIDE SEQUENCE [LARGE SCALE GENOMIC DNA]</scope>
    <source>
        <strain evidence="1">BV-YZ2020</strain>
    </source>
</reference>
<keyword evidence="2" id="KW-1185">Reference proteome</keyword>
<comment type="caution">
    <text evidence="1">The sequence shown here is derived from an EMBL/GenBank/DDBJ whole genome shotgun (WGS) entry which is preliminary data.</text>
</comment>
<name>A0ACB9N9R1_BAUVA</name>
<evidence type="ECO:0000313" key="2">
    <source>
        <dbReference type="Proteomes" id="UP000828941"/>
    </source>
</evidence>
<accession>A0ACB9N9R1</accession>
<proteinExistence type="predicted"/>